<dbReference type="RefSeq" id="WP_150059932.1">
    <property type="nucleotide sequence ID" value="NZ_VWVM01000027.1"/>
</dbReference>
<name>A0AB34CHH9_9GAMM</name>
<keyword evidence="2" id="KW-1185">Reference proteome</keyword>
<dbReference type="InterPro" id="IPR003458">
    <property type="entry name" value="Phage_T4_Gp38_tail_assem"/>
</dbReference>
<dbReference type="EMBL" id="VWVM01000027">
    <property type="protein sequence ID" value="KAA6118659.1"/>
    <property type="molecule type" value="Genomic_DNA"/>
</dbReference>
<dbReference type="AlphaFoldDB" id="A0AB34CHH9"/>
<proteinExistence type="predicted"/>
<dbReference type="Proteomes" id="UP000324255">
    <property type="component" value="Unassembled WGS sequence"/>
</dbReference>
<dbReference type="Pfam" id="PF02413">
    <property type="entry name" value="Caudo_TAP"/>
    <property type="match status" value="1"/>
</dbReference>
<gene>
    <name evidence="1" type="ORF">F3I20_21880</name>
</gene>
<comment type="caution">
    <text evidence="1">The sequence shown here is derived from an EMBL/GenBank/DDBJ whole genome shotgun (WGS) entry which is preliminary data.</text>
</comment>
<organism evidence="1 2">
    <name type="scientific">Candidatus Pantoea gossypiicola</name>
    <dbReference type="NCBI Taxonomy" id="2608008"/>
    <lineage>
        <taxon>Bacteria</taxon>
        <taxon>Pseudomonadati</taxon>
        <taxon>Pseudomonadota</taxon>
        <taxon>Gammaproteobacteria</taxon>
        <taxon>Enterobacterales</taxon>
        <taxon>Erwiniaceae</taxon>
        <taxon>Pantoea</taxon>
    </lineage>
</organism>
<protein>
    <submittedName>
        <fullName evidence="1">Tail fiber assembly protein</fullName>
    </submittedName>
</protein>
<evidence type="ECO:0000313" key="2">
    <source>
        <dbReference type="Proteomes" id="UP000324255"/>
    </source>
</evidence>
<reference evidence="1 2" key="1">
    <citation type="submission" date="2019-09" db="EMBL/GenBank/DDBJ databases">
        <title>Genomic diversity of phyloplane-associated Pantoea species in Pakistan cotton crop.</title>
        <authorList>
            <person name="Tufail M.R."/>
            <person name="Cook D.R."/>
        </authorList>
    </citation>
    <scope>NUCLEOTIDE SEQUENCE [LARGE SCALE GENOMIC DNA]</scope>
    <source>
        <strain evidence="1 2">B_8</strain>
    </source>
</reference>
<sequence>MQILKNLTRYQRQDIPEGYPESTLFLKDNMDRDWYESQKEFQSDTLKVVFNSGGVIISMSKDVSALWPVDNSVAEVAAADVPDGIDITGNWMFDGKNIVRRTYTAEEWQAKAEAQRQNLLTAANATIADWRTELQLDTISDEDKASLVKWMAYIKALKAVDLSSVNDEAGYNAIVWPEKPIA</sequence>
<evidence type="ECO:0000313" key="1">
    <source>
        <dbReference type="EMBL" id="KAA6118659.1"/>
    </source>
</evidence>
<accession>A0AB34CHH9</accession>